<protein>
    <submittedName>
        <fullName evidence="2">Uncharacterized protein</fullName>
    </submittedName>
</protein>
<organism evidence="2 3">
    <name type="scientific">Nocardiopsis ansamitocini</name>
    <dbReference type="NCBI Taxonomy" id="1670832"/>
    <lineage>
        <taxon>Bacteria</taxon>
        <taxon>Bacillati</taxon>
        <taxon>Actinomycetota</taxon>
        <taxon>Actinomycetes</taxon>
        <taxon>Streptosporangiales</taxon>
        <taxon>Nocardiopsidaceae</taxon>
        <taxon>Nocardiopsis</taxon>
    </lineage>
</organism>
<accession>A0A9W6PBC3</accession>
<dbReference type="EMBL" id="BSQG01000014">
    <property type="protein sequence ID" value="GLU50439.1"/>
    <property type="molecule type" value="Genomic_DNA"/>
</dbReference>
<comment type="caution">
    <text evidence="2">The sequence shown here is derived from an EMBL/GenBank/DDBJ whole genome shotgun (WGS) entry which is preliminary data.</text>
</comment>
<dbReference type="RefSeq" id="WP_285761962.1">
    <property type="nucleotide sequence ID" value="NZ_BSQG01000014.1"/>
</dbReference>
<keyword evidence="1" id="KW-0472">Membrane</keyword>
<evidence type="ECO:0000313" key="3">
    <source>
        <dbReference type="Proteomes" id="UP001165092"/>
    </source>
</evidence>
<evidence type="ECO:0000256" key="1">
    <source>
        <dbReference type="SAM" id="Phobius"/>
    </source>
</evidence>
<gene>
    <name evidence="2" type="ORF">Nans01_47900</name>
</gene>
<keyword evidence="3" id="KW-1185">Reference proteome</keyword>
<sequence>MYGLIWHILPGPGPVKALIFLGLVAGVAALLWYVVFPWADPYLPFNDVTVDGGAGAPAPDGPPDQ</sequence>
<evidence type="ECO:0000313" key="2">
    <source>
        <dbReference type="EMBL" id="GLU50439.1"/>
    </source>
</evidence>
<feature type="transmembrane region" description="Helical" evidence="1">
    <location>
        <begin position="17"/>
        <end position="36"/>
    </location>
</feature>
<keyword evidence="1" id="KW-1133">Transmembrane helix</keyword>
<dbReference type="AlphaFoldDB" id="A0A9W6PBC3"/>
<dbReference type="Proteomes" id="UP001165092">
    <property type="component" value="Unassembled WGS sequence"/>
</dbReference>
<name>A0A9W6PBC3_9ACTN</name>
<reference evidence="2" key="1">
    <citation type="submission" date="2023-02" db="EMBL/GenBank/DDBJ databases">
        <title>Nocardiopsis ansamitocini NBRC 112285.</title>
        <authorList>
            <person name="Ichikawa N."/>
            <person name="Sato H."/>
            <person name="Tonouchi N."/>
        </authorList>
    </citation>
    <scope>NUCLEOTIDE SEQUENCE</scope>
    <source>
        <strain evidence="2">NBRC 112285</strain>
    </source>
</reference>
<proteinExistence type="predicted"/>
<keyword evidence="1" id="KW-0812">Transmembrane</keyword>